<name>A0A4C2AF83_EUMVA</name>
<evidence type="ECO:0000313" key="2">
    <source>
        <dbReference type="EMBL" id="GBP97789.1"/>
    </source>
</evidence>
<dbReference type="EMBL" id="BGZK01003004">
    <property type="protein sequence ID" value="GBP97789.1"/>
    <property type="molecule type" value="Genomic_DNA"/>
</dbReference>
<reference evidence="2 3" key="1">
    <citation type="journal article" date="2019" name="Commun. Biol.">
        <title>The bagworm genome reveals a unique fibroin gene that provides high tensile strength.</title>
        <authorList>
            <person name="Kono N."/>
            <person name="Nakamura H."/>
            <person name="Ohtoshi R."/>
            <person name="Tomita M."/>
            <person name="Numata K."/>
            <person name="Arakawa K."/>
        </authorList>
    </citation>
    <scope>NUCLEOTIDE SEQUENCE [LARGE SCALE GENOMIC DNA]</scope>
</reference>
<dbReference type="InterPro" id="IPR036397">
    <property type="entry name" value="RNaseH_sf"/>
</dbReference>
<accession>A0A4C2AF83</accession>
<comment type="caution">
    <text evidence="2">The sequence shown here is derived from an EMBL/GenBank/DDBJ whole genome shotgun (WGS) entry which is preliminary data.</text>
</comment>
<dbReference type="SUPFAM" id="SSF53098">
    <property type="entry name" value="Ribonuclease H-like"/>
    <property type="match status" value="1"/>
</dbReference>
<dbReference type="InterPro" id="IPR012337">
    <property type="entry name" value="RNaseH-like_sf"/>
</dbReference>
<sequence length="514" mass="57606">MLDALQRSVALKACRAYRTVSLHSALILARLLPLDIRVREAARLYEVKRGSESGDVCADRELEKPVDFREMPHPAHTPELGFESVEDLDPSTVDRLAIVGPHIYTDGSKTEGKVGAALTEWRDEMESGNSTFRLESFCTVFQAEMFALHRAIKRVKEGRIGCAKTSGISLRKAGSAPILRAHAGTTGNERADELARNAALKRKRQRITIAIRCRTPKRFKLKDSPYCACAPDKVQDVLHVLEECPIFGRERAETEAGTGVVVARHGFPALLDDETNRKTFLEFCERVTRSAPISRKRSVTPGFLGATRRVFTSCTDVSKTRFFSRPVLKKNKKNPKIRGREVLVRDVRERRAIYRQKRALTTSSTPYPAHPYDFRFRGAPRKTGNLRPIEKNRCAEAENFLVARSGGNREKPETTWPRGPGSRSPRTTRDTSGDTGAEGEPKTVYRSPLRLVVPARGSKNLNQDKFVRARWRYVCAVFPSSHVARSRKNSGKPETAWPRGSRRRGLRGSGDGSN</sequence>
<feature type="region of interest" description="Disordered" evidence="1">
    <location>
        <begin position="482"/>
        <end position="514"/>
    </location>
</feature>
<organism evidence="2 3">
    <name type="scientific">Eumeta variegata</name>
    <name type="common">Bagworm moth</name>
    <name type="synonym">Eumeta japonica</name>
    <dbReference type="NCBI Taxonomy" id="151549"/>
    <lineage>
        <taxon>Eukaryota</taxon>
        <taxon>Metazoa</taxon>
        <taxon>Ecdysozoa</taxon>
        <taxon>Arthropoda</taxon>
        <taxon>Hexapoda</taxon>
        <taxon>Insecta</taxon>
        <taxon>Pterygota</taxon>
        <taxon>Neoptera</taxon>
        <taxon>Endopterygota</taxon>
        <taxon>Lepidoptera</taxon>
        <taxon>Glossata</taxon>
        <taxon>Ditrysia</taxon>
        <taxon>Tineoidea</taxon>
        <taxon>Psychidae</taxon>
        <taxon>Oiketicinae</taxon>
        <taxon>Eumeta</taxon>
    </lineage>
</organism>
<evidence type="ECO:0000313" key="3">
    <source>
        <dbReference type="Proteomes" id="UP000299102"/>
    </source>
</evidence>
<feature type="region of interest" description="Disordered" evidence="1">
    <location>
        <begin position="371"/>
        <end position="390"/>
    </location>
</feature>
<dbReference type="Gene3D" id="3.30.420.10">
    <property type="entry name" value="Ribonuclease H-like superfamily/Ribonuclease H"/>
    <property type="match status" value="1"/>
</dbReference>
<dbReference type="AlphaFoldDB" id="A0A4C2AF83"/>
<dbReference type="Proteomes" id="UP000299102">
    <property type="component" value="Unassembled WGS sequence"/>
</dbReference>
<proteinExistence type="predicted"/>
<evidence type="ECO:0000256" key="1">
    <source>
        <dbReference type="SAM" id="MobiDB-lite"/>
    </source>
</evidence>
<dbReference type="GO" id="GO:0003676">
    <property type="term" value="F:nucleic acid binding"/>
    <property type="evidence" value="ECO:0007669"/>
    <property type="project" value="InterPro"/>
</dbReference>
<evidence type="ECO:0008006" key="4">
    <source>
        <dbReference type="Google" id="ProtNLM"/>
    </source>
</evidence>
<protein>
    <recommendedName>
        <fullName evidence="4">115 kDa protein in type-1 retrotransposable element R1DM</fullName>
    </recommendedName>
</protein>
<dbReference type="OrthoDB" id="6624020at2759"/>
<feature type="region of interest" description="Disordered" evidence="1">
    <location>
        <begin position="401"/>
        <end position="445"/>
    </location>
</feature>
<dbReference type="CDD" id="cd09276">
    <property type="entry name" value="Rnase_HI_RT_non_LTR"/>
    <property type="match status" value="1"/>
</dbReference>
<keyword evidence="3" id="KW-1185">Reference proteome</keyword>
<gene>
    <name evidence="2" type="ORF">EVAR_90922_1</name>
</gene>